<dbReference type="RefSeq" id="WP_144072549.1">
    <property type="nucleotide sequence ID" value="NZ_CP076128.1"/>
</dbReference>
<reference evidence="1 2" key="1">
    <citation type="submission" date="2021-05" db="EMBL/GenBank/DDBJ databases">
        <title>Comparative genomic studies on the polysaccharide-degrading batcterial strains of the Flammeovirga genus.</title>
        <authorList>
            <person name="Zewei F."/>
            <person name="Zheng Z."/>
            <person name="Yu L."/>
            <person name="Ruyue G."/>
            <person name="Yanhong M."/>
            <person name="Yuanyuan C."/>
            <person name="Jingyan G."/>
            <person name="Wenjun H."/>
        </authorList>
    </citation>
    <scope>NUCLEOTIDE SEQUENCE [LARGE SCALE GENOMIC DNA]</scope>
    <source>
        <strain evidence="1 2">YS10</strain>
    </source>
</reference>
<name>A0ABX8GYE0_9BACT</name>
<evidence type="ECO:0000313" key="1">
    <source>
        <dbReference type="EMBL" id="QWG08635.1"/>
    </source>
</evidence>
<organism evidence="1 2">
    <name type="scientific">Flammeovirga kamogawensis</name>
    <dbReference type="NCBI Taxonomy" id="373891"/>
    <lineage>
        <taxon>Bacteria</taxon>
        <taxon>Pseudomonadati</taxon>
        <taxon>Bacteroidota</taxon>
        <taxon>Cytophagia</taxon>
        <taxon>Cytophagales</taxon>
        <taxon>Flammeovirgaceae</taxon>
        <taxon>Flammeovirga</taxon>
    </lineage>
</organism>
<proteinExistence type="predicted"/>
<protein>
    <submittedName>
        <fullName evidence="1">Uncharacterized protein</fullName>
    </submittedName>
</protein>
<dbReference type="EMBL" id="CP076128">
    <property type="protein sequence ID" value="QWG08635.1"/>
    <property type="molecule type" value="Genomic_DNA"/>
</dbReference>
<accession>A0ABX8GYE0</accession>
<gene>
    <name evidence="1" type="ORF">KM029_06775</name>
</gene>
<sequence>MNNFNSQLIDTIPLEIDFRWSLQLKRGVVEVATFAFKALSNNVNLSRERTERIHKELLTNNRFREDFGIEDVNLNELVVYKAQVGTNSRELDRKMRMFKRWVIQAQRDAQNKIEKFSPTI</sequence>
<dbReference type="Proteomes" id="UP000682802">
    <property type="component" value="Chromosome 1"/>
</dbReference>
<keyword evidence="2" id="KW-1185">Reference proteome</keyword>
<evidence type="ECO:0000313" key="2">
    <source>
        <dbReference type="Proteomes" id="UP000682802"/>
    </source>
</evidence>